<evidence type="ECO:0000313" key="4">
    <source>
        <dbReference type="Proteomes" id="UP000813461"/>
    </source>
</evidence>
<name>A0A8K0RA07_9PLEO</name>
<dbReference type="InterPro" id="IPR011333">
    <property type="entry name" value="SKP1/BTB/POZ_sf"/>
</dbReference>
<feature type="region of interest" description="Disordered" evidence="1">
    <location>
        <begin position="1"/>
        <end position="33"/>
    </location>
</feature>
<feature type="compositionally biased region" description="Basic and acidic residues" evidence="1">
    <location>
        <begin position="24"/>
        <end position="33"/>
    </location>
</feature>
<dbReference type="PROSITE" id="PS50097">
    <property type="entry name" value="BTB"/>
    <property type="match status" value="1"/>
</dbReference>
<dbReference type="EMBL" id="JAGMVJ010000008">
    <property type="protein sequence ID" value="KAH7088288.1"/>
    <property type="molecule type" value="Genomic_DNA"/>
</dbReference>
<comment type="caution">
    <text evidence="3">The sequence shown here is derived from an EMBL/GenBank/DDBJ whole genome shotgun (WGS) entry which is preliminary data.</text>
</comment>
<dbReference type="AlphaFoldDB" id="A0A8K0RA07"/>
<dbReference type="OrthoDB" id="45365at2759"/>
<dbReference type="InterPro" id="IPR000210">
    <property type="entry name" value="BTB/POZ_dom"/>
</dbReference>
<accession>A0A8K0RA07</accession>
<proteinExistence type="predicted"/>
<organism evidence="3 4">
    <name type="scientific">Paraphoma chrysanthemicola</name>
    <dbReference type="NCBI Taxonomy" id="798071"/>
    <lineage>
        <taxon>Eukaryota</taxon>
        <taxon>Fungi</taxon>
        <taxon>Dikarya</taxon>
        <taxon>Ascomycota</taxon>
        <taxon>Pezizomycotina</taxon>
        <taxon>Dothideomycetes</taxon>
        <taxon>Pleosporomycetidae</taxon>
        <taxon>Pleosporales</taxon>
        <taxon>Pleosporineae</taxon>
        <taxon>Phaeosphaeriaceae</taxon>
        <taxon>Paraphoma</taxon>
    </lineage>
</organism>
<evidence type="ECO:0000313" key="3">
    <source>
        <dbReference type="EMBL" id="KAH7088288.1"/>
    </source>
</evidence>
<dbReference type="CDD" id="cd18186">
    <property type="entry name" value="BTB_POZ_ZBTB_KLHL-like"/>
    <property type="match status" value="1"/>
</dbReference>
<evidence type="ECO:0000259" key="2">
    <source>
        <dbReference type="PROSITE" id="PS50097"/>
    </source>
</evidence>
<dbReference type="Pfam" id="PF00651">
    <property type="entry name" value="BTB"/>
    <property type="match status" value="1"/>
</dbReference>
<gene>
    <name evidence="3" type="ORF">FB567DRAFT_335124</name>
</gene>
<reference evidence="3" key="1">
    <citation type="journal article" date="2021" name="Nat. Commun.">
        <title>Genetic determinants of endophytism in the Arabidopsis root mycobiome.</title>
        <authorList>
            <person name="Mesny F."/>
            <person name="Miyauchi S."/>
            <person name="Thiergart T."/>
            <person name="Pickel B."/>
            <person name="Atanasova L."/>
            <person name="Karlsson M."/>
            <person name="Huettel B."/>
            <person name="Barry K.W."/>
            <person name="Haridas S."/>
            <person name="Chen C."/>
            <person name="Bauer D."/>
            <person name="Andreopoulos W."/>
            <person name="Pangilinan J."/>
            <person name="LaButti K."/>
            <person name="Riley R."/>
            <person name="Lipzen A."/>
            <person name="Clum A."/>
            <person name="Drula E."/>
            <person name="Henrissat B."/>
            <person name="Kohler A."/>
            <person name="Grigoriev I.V."/>
            <person name="Martin F.M."/>
            <person name="Hacquard S."/>
        </authorList>
    </citation>
    <scope>NUCLEOTIDE SEQUENCE</scope>
    <source>
        <strain evidence="3">MPI-SDFR-AT-0120</strain>
    </source>
</reference>
<feature type="domain" description="BTB" evidence="2">
    <location>
        <begin position="63"/>
        <end position="129"/>
    </location>
</feature>
<dbReference type="PANTHER" id="PTHR47843:SF7">
    <property type="entry name" value="BTB DOMAIN-CONTAINING PROTEIN"/>
    <property type="match status" value="1"/>
</dbReference>
<dbReference type="SUPFAM" id="SSF54695">
    <property type="entry name" value="POZ domain"/>
    <property type="match status" value="1"/>
</dbReference>
<dbReference type="PANTHER" id="PTHR47843">
    <property type="entry name" value="BTB DOMAIN-CONTAINING PROTEIN-RELATED"/>
    <property type="match status" value="1"/>
</dbReference>
<sequence length="282" mass="31780">MFGKRSFASSKDRSNKITKQPKRSFRDDSKRKMVEKADIRLQQSRKDSPMAENVSPSLTAAIVTVCVGVDQRLFAAHEDVLSHSPFFAELLQAQFFTCASRRIDLPSEEPEVFSCILEYLYKGDYSPRLQYDKRRATWLLEGAVGSPDPSNRSEQAGSEPTIFLSAVGETILRDTAIYCAADRYGLQELKKVALRKQGLCSGVQVATIMRSMRFAYDNTPETDSALRAHYLALIIRSRKTFKRSGTCQMEMETGGRMFFDLFVAMCNHIDDLSNPVGTPRTI</sequence>
<keyword evidence="4" id="KW-1185">Reference proteome</keyword>
<dbReference type="Gene3D" id="3.30.710.10">
    <property type="entry name" value="Potassium Channel Kv1.1, Chain A"/>
    <property type="match status" value="1"/>
</dbReference>
<dbReference type="Proteomes" id="UP000813461">
    <property type="component" value="Unassembled WGS sequence"/>
</dbReference>
<evidence type="ECO:0000256" key="1">
    <source>
        <dbReference type="SAM" id="MobiDB-lite"/>
    </source>
</evidence>
<protein>
    <recommendedName>
        <fullName evidence="2">BTB domain-containing protein</fullName>
    </recommendedName>
</protein>